<reference evidence="2" key="3">
    <citation type="submission" date="2016-07" db="EMBL/GenBank/DDBJ databases">
        <title>Evolution of pathogenesis and genome organization in the Tremellales.</title>
        <authorList>
            <person name="Cuomo C."/>
            <person name="Litvintseva A."/>
            <person name="Heitman J."/>
            <person name="Chen Y."/>
            <person name="Sun S."/>
            <person name="Springer D."/>
            <person name="Dromer F."/>
            <person name="Young S."/>
            <person name="Zeng Q."/>
            <person name="Chapman S."/>
            <person name="Gujja S."/>
            <person name="Saif S."/>
            <person name="Birren B."/>
        </authorList>
    </citation>
    <scope>NUCLEOTIDE SEQUENCE</scope>
    <source>
        <strain evidence="2">CBS 10737</strain>
    </source>
</reference>
<accession>A0A1B9HTF9</accession>
<feature type="region of interest" description="Disordered" evidence="1">
    <location>
        <begin position="508"/>
        <end position="527"/>
    </location>
</feature>
<feature type="region of interest" description="Disordered" evidence="1">
    <location>
        <begin position="461"/>
        <end position="496"/>
    </location>
</feature>
<feature type="compositionally biased region" description="Acidic residues" evidence="1">
    <location>
        <begin position="474"/>
        <end position="496"/>
    </location>
</feature>
<evidence type="ECO:0000313" key="4">
    <source>
        <dbReference type="Proteomes" id="UP000094020"/>
    </source>
</evidence>
<dbReference type="Proteomes" id="UP000094020">
    <property type="component" value="Chromosome 9"/>
</dbReference>
<evidence type="ECO:0000313" key="3">
    <source>
        <dbReference type="EMBL" id="WWC72738.1"/>
    </source>
</evidence>
<dbReference type="OrthoDB" id="2563519at2759"/>
<dbReference type="EMBL" id="KI894016">
    <property type="protein sequence ID" value="OCF46556.1"/>
    <property type="molecule type" value="Genomic_DNA"/>
</dbReference>
<evidence type="ECO:0000313" key="2">
    <source>
        <dbReference type="EMBL" id="OCF46556.1"/>
    </source>
</evidence>
<dbReference type="KEGG" id="kpin:30175778"/>
<reference evidence="2" key="1">
    <citation type="submission" date="2013-07" db="EMBL/GenBank/DDBJ databases">
        <title>The Genome Sequence of Cryptococcus pinus CBS10737.</title>
        <authorList>
            <consortium name="The Broad Institute Genome Sequencing Platform"/>
            <person name="Cuomo C."/>
            <person name="Litvintseva A."/>
            <person name="Chen Y."/>
            <person name="Heitman J."/>
            <person name="Sun S."/>
            <person name="Springer D."/>
            <person name="Dromer F."/>
            <person name="Young S.K."/>
            <person name="Zeng Q."/>
            <person name="Gargeya S."/>
            <person name="Fitzgerald M."/>
            <person name="Abouelleil A."/>
            <person name="Alvarado L."/>
            <person name="Berlin A.M."/>
            <person name="Chapman S.B."/>
            <person name="Dewar J."/>
            <person name="Goldberg J."/>
            <person name="Griggs A."/>
            <person name="Gujja S."/>
            <person name="Hansen M."/>
            <person name="Howarth C."/>
            <person name="Imamovic A."/>
            <person name="Larimer J."/>
            <person name="McCowan C."/>
            <person name="Murphy C."/>
            <person name="Pearson M."/>
            <person name="Priest M."/>
            <person name="Roberts A."/>
            <person name="Saif S."/>
            <person name="Shea T."/>
            <person name="Sykes S."/>
            <person name="Wortman J."/>
            <person name="Nusbaum C."/>
            <person name="Birren B."/>
        </authorList>
    </citation>
    <scope>NUCLEOTIDE SEQUENCE [LARGE SCALE GENOMIC DNA]</scope>
    <source>
        <strain evidence="2">CBS 10737</strain>
    </source>
</reference>
<sequence length="527" mass="60712">MGIELGPEIWAHVFRFCGEKDDEGLFVPQKTLATCLRVNKAWYLLASPHLYYSPMLRDIGAFFRGADKPIPPQLATSLSESISSPHELYLDCIQQGNTKLPLLHQIRQLRLHPYEVLDRIDDEWSNDMNRQYGTAEIAKNILLTFEEKINLTPKLESIILGSYLLPTGLREKTMSDLLFSAIRKLYSTIFTRLRPRYWCEFDPPTGHSPWNSKEVLDLINYSAGGLPEFAEIHTTLEDPPCIQWGTINRVTVRDKADVRKYLWPKITFDKVNEENGESVGAETTRFGKGLDGEWPIEAVQPMDQECWVECLHEMIRDSIPSWFHKSEEDEEKIREKIDAKTVVEVYGIEKFLTILPGYPGGPSYLDEDTLIKSKIPEDQVNYNCYINLKSARFTPEILSQRNDIYKSIFKYMEISIKESLDIDPKSNKWKDSGKSAPEIKLFLAIEYPGCKACGQGKADEWIVDARPRPPPRDDDSDWTDEDEDDDMNDGFDDSDLEDMLEYDDEDVYDAFDDEFDDGDDDDNNDDI</sequence>
<evidence type="ECO:0008006" key="5">
    <source>
        <dbReference type="Google" id="ProtNLM"/>
    </source>
</evidence>
<dbReference type="RefSeq" id="XP_019007775.1">
    <property type="nucleotide sequence ID" value="XM_019159103.1"/>
</dbReference>
<reference evidence="3" key="2">
    <citation type="submission" date="2013-07" db="EMBL/GenBank/DDBJ databases">
        <authorList>
            <consortium name="The Broad Institute Genome Sequencing Platform"/>
            <person name="Cuomo C."/>
            <person name="Litvintseva A."/>
            <person name="Chen Y."/>
            <person name="Heitman J."/>
            <person name="Sun S."/>
            <person name="Springer D."/>
            <person name="Dromer F."/>
            <person name="Young S.K."/>
            <person name="Zeng Q."/>
            <person name="Gargeya S."/>
            <person name="Fitzgerald M."/>
            <person name="Abouelleil A."/>
            <person name="Alvarado L."/>
            <person name="Berlin A.M."/>
            <person name="Chapman S.B."/>
            <person name="Dewar J."/>
            <person name="Goldberg J."/>
            <person name="Griggs A."/>
            <person name="Gujja S."/>
            <person name="Hansen M."/>
            <person name="Howarth C."/>
            <person name="Imamovic A."/>
            <person name="Larimer J."/>
            <person name="McCowan C."/>
            <person name="Murphy C."/>
            <person name="Pearson M."/>
            <person name="Priest M."/>
            <person name="Roberts A."/>
            <person name="Saif S."/>
            <person name="Shea T."/>
            <person name="Sykes S."/>
            <person name="Wortman J."/>
            <person name="Nusbaum C."/>
            <person name="Birren B."/>
        </authorList>
    </citation>
    <scope>NUCLEOTIDE SEQUENCE</scope>
    <source>
        <strain evidence="3">CBS 10737</strain>
    </source>
</reference>
<dbReference type="AlphaFoldDB" id="A0A1B9HTF9"/>
<dbReference type="EMBL" id="CP144527">
    <property type="protein sequence ID" value="WWC72738.1"/>
    <property type="molecule type" value="Genomic_DNA"/>
</dbReference>
<dbReference type="GeneID" id="30175778"/>
<feature type="compositionally biased region" description="Basic and acidic residues" evidence="1">
    <location>
        <begin position="461"/>
        <end position="473"/>
    </location>
</feature>
<keyword evidence="4" id="KW-1185">Reference proteome</keyword>
<proteinExistence type="predicted"/>
<name>A0A1B9HTF9_9TREE</name>
<protein>
    <recommendedName>
        <fullName evidence="5">F-box domain-containing protein</fullName>
    </recommendedName>
</protein>
<evidence type="ECO:0000256" key="1">
    <source>
        <dbReference type="SAM" id="MobiDB-lite"/>
    </source>
</evidence>
<gene>
    <name evidence="2" type="ORF">I206_07409</name>
    <name evidence="3" type="ORF">I206_106702</name>
</gene>
<organism evidence="2">
    <name type="scientific">Kwoniella pini CBS 10737</name>
    <dbReference type="NCBI Taxonomy" id="1296096"/>
    <lineage>
        <taxon>Eukaryota</taxon>
        <taxon>Fungi</taxon>
        <taxon>Dikarya</taxon>
        <taxon>Basidiomycota</taxon>
        <taxon>Agaricomycotina</taxon>
        <taxon>Tremellomycetes</taxon>
        <taxon>Tremellales</taxon>
        <taxon>Cryptococcaceae</taxon>
        <taxon>Kwoniella</taxon>
    </lineage>
</organism>
<reference evidence="3" key="4">
    <citation type="submission" date="2024-02" db="EMBL/GenBank/DDBJ databases">
        <title>Comparative genomics of Cryptococcus and Kwoniella reveals pathogenesis evolution and contrasting modes of karyotype evolution via chromosome fusion or intercentromeric recombination.</title>
        <authorList>
            <person name="Coelho M.A."/>
            <person name="David-Palma M."/>
            <person name="Shea T."/>
            <person name="Bowers K."/>
            <person name="McGinley-Smith S."/>
            <person name="Mohammad A.W."/>
            <person name="Gnirke A."/>
            <person name="Yurkov A.M."/>
            <person name="Nowrousian M."/>
            <person name="Sun S."/>
            <person name="Cuomo C.A."/>
            <person name="Heitman J."/>
        </authorList>
    </citation>
    <scope>NUCLEOTIDE SEQUENCE</scope>
    <source>
        <strain evidence="3">CBS 10737</strain>
    </source>
</reference>